<name>A0A518ILH0_9PLAN</name>
<dbReference type="AlphaFoldDB" id="A0A518ILH0"/>
<dbReference type="KEGG" id="gfm:Enr17x_60150"/>
<dbReference type="RefSeq" id="WP_145313757.1">
    <property type="nucleotide sequence ID" value="NZ_CP037452.1"/>
</dbReference>
<gene>
    <name evidence="2" type="ORF">Enr17x_60150</name>
</gene>
<feature type="transmembrane region" description="Helical" evidence="1">
    <location>
        <begin position="45"/>
        <end position="64"/>
    </location>
</feature>
<accession>A0A518ILH0</accession>
<evidence type="ECO:0000313" key="3">
    <source>
        <dbReference type="Proteomes" id="UP000318313"/>
    </source>
</evidence>
<keyword evidence="1" id="KW-0472">Membrane</keyword>
<evidence type="ECO:0000313" key="2">
    <source>
        <dbReference type="EMBL" id="QDV53932.1"/>
    </source>
</evidence>
<proteinExistence type="predicted"/>
<evidence type="ECO:0000256" key="1">
    <source>
        <dbReference type="SAM" id="Phobius"/>
    </source>
</evidence>
<dbReference type="Proteomes" id="UP000318313">
    <property type="component" value="Chromosome"/>
</dbReference>
<feature type="transmembrane region" description="Helical" evidence="1">
    <location>
        <begin position="76"/>
        <end position="95"/>
    </location>
</feature>
<sequence>MKVLLVKILLTIWNTLIAAITFFLMGLITAVLLGERYFFNRSVTGRYCLLVLSLAVGVFVAVRISRITDETRHAEAAFYLILAVSWAMILSMFIVGPK</sequence>
<keyword evidence="3" id="KW-1185">Reference proteome</keyword>
<organism evidence="2 3">
    <name type="scientific">Gimesia fumaroli</name>
    <dbReference type="NCBI Taxonomy" id="2527976"/>
    <lineage>
        <taxon>Bacteria</taxon>
        <taxon>Pseudomonadati</taxon>
        <taxon>Planctomycetota</taxon>
        <taxon>Planctomycetia</taxon>
        <taxon>Planctomycetales</taxon>
        <taxon>Planctomycetaceae</taxon>
        <taxon>Gimesia</taxon>
    </lineage>
</organism>
<protein>
    <submittedName>
        <fullName evidence="2">Uncharacterized protein</fullName>
    </submittedName>
</protein>
<keyword evidence="1" id="KW-0812">Transmembrane</keyword>
<keyword evidence="1" id="KW-1133">Transmembrane helix</keyword>
<reference evidence="2 3" key="1">
    <citation type="submission" date="2019-03" db="EMBL/GenBank/DDBJ databases">
        <title>Deep-cultivation of Planctomycetes and their phenomic and genomic characterization uncovers novel biology.</title>
        <authorList>
            <person name="Wiegand S."/>
            <person name="Jogler M."/>
            <person name="Boedeker C."/>
            <person name="Pinto D."/>
            <person name="Vollmers J."/>
            <person name="Rivas-Marin E."/>
            <person name="Kohn T."/>
            <person name="Peeters S.H."/>
            <person name="Heuer A."/>
            <person name="Rast P."/>
            <person name="Oberbeckmann S."/>
            <person name="Bunk B."/>
            <person name="Jeske O."/>
            <person name="Meyerdierks A."/>
            <person name="Storesund J.E."/>
            <person name="Kallscheuer N."/>
            <person name="Luecker S."/>
            <person name="Lage O.M."/>
            <person name="Pohl T."/>
            <person name="Merkel B.J."/>
            <person name="Hornburger P."/>
            <person name="Mueller R.-W."/>
            <person name="Bruemmer F."/>
            <person name="Labrenz M."/>
            <person name="Spormann A.M."/>
            <person name="Op den Camp H."/>
            <person name="Overmann J."/>
            <person name="Amann R."/>
            <person name="Jetten M.S.M."/>
            <person name="Mascher T."/>
            <person name="Medema M.H."/>
            <person name="Devos D.P."/>
            <person name="Kaster A.-K."/>
            <person name="Ovreas L."/>
            <person name="Rohde M."/>
            <person name="Galperin M.Y."/>
            <person name="Jogler C."/>
        </authorList>
    </citation>
    <scope>NUCLEOTIDE SEQUENCE [LARGE SCALE GENOMIC DNA]</scope>
    <source>
        <strain evidence="2 3">Enr17</strain>
    </source>
</reference>
<feature type="transmembrane region" description="Helical" evidence="1">
    <location>
        <begin position="12"/>
        <end position="33"/>
    </location>
</feature>
<dbReference type="EMBL" id="CP037452">
    <property type="protein sequence ID" value="QDV53932.1"/>
    <property type="molecule type" value="Genomic_DNA"/>
</dbReference>